<keyword evidence="1" id="KW-0472">Membrane</keyword>
<dbReference type="RefSeq" id="WP_071064707.1">
    <property type="nucleotide sequence ID" value="NZ_MKIE01000018.1"/>
</dbReference>
<feature type="transmembrane region" description="Helical" evidence="1">
    <location>
        <begin position="10"/>
        <end position="28"/>
    </location>
</feature>
<feature type="transmembrane region" description="Helical" evidence="1">
    <location>
        <begin position="48"/>
        <end position="67"/>
    </location>
</feature>
<comment type="caution">
    <text evidence="2">The sequence shown here is derived from an EMBL/GenBank/DDBJ whole genome shotgun (WGS) entry which is preliminary data.</text>
</comment>
<protein>
    <submittedName>
        <fullName evidence="2">Uncharacterized protein</fullName>
    </submittedName>
</protein>
<accession>A0A1S1V3K5</accession>
<organism evidence="2 3">
    <name type="scientific">Andreesenia angusta</name>
    <dbReference type="NCBI Taxonomy" id="39480"/>
    <lineage>
        <taxon>Bacteria</taxon>
        <taxon>Bacillati</taxon>
        <taxon>Bacillota</taxon>
        <taxon>Tissierellia</taxon>
        <taxon>Tissierellales</taxon>
        <taxon>Gottschalkiaceae</taxon>
        <taxon>Andreesenia</taxon>
    </lineage>
</organism>
<dbReference type="Proteomes" id="UP000180254">
    <property type="component" value="Unassembled WGS sequence"/>
</dbReference>
<keyword evidence="1" id="KW-0812">Transmembrane</keyword>
<evidence type="ECO:0000313" key="2">
    <source>
        <dbReference type="EMBL" id="OHW61286.1"/>
    </source>
</evidence>
<evidence type="ECO:0000256" key="1">
    <source>
        <dbReference type="SAM" id="Phobius"/>
    </source>
</evidence>
<name>A0A1S1V3K5_9FIRM</name>
<keyword evidence="1" id="KW-1133">Transmembrane helix</keyword>
<keyword evidence="3" id="KW-1185">Reference proteome</keyword>
<evidence type="ECO:0000313" key="3">
    <source>
        <dbReference type="Proteomes" id="UP000180254"/>
    </source>
</evidence>
<dbReference type="AlphaFoldDB" id="A0A1S1V3K5"/>
<reference evidence="2 3" key="1">
    <citation type="submission" date="2016-09" db="EMBL/GenBank/DDBJ databases">
        <title>Genome sequence of Eubacterium angustum.</title>
        <authorList>
            <person name="Poehlein A."/>
            <person name="Daniel R."/>
        </authorList>
    </citation>
    <scope>NUCLEOTIDE SEQUENCE [LARGE SCALE GENOMIC DNA]</scope>
    <source>
        <strain evidence="2 3">DSM 1989</strain>
    </source>
</reference>
<dbReference type="STRING" id="39480.EUAN_23670"/>
<gene>
    <name evidence="2" type="ORF">EUAN_23670</name>
</gene>
<proteinExistence type="predicted"/>
<dbReference type="EMBL" id="MKIE01000018">
    <property type="protein sequence ID" value="OHW61286.1"/>
    <property type="molecule type" value="Genomic_DNA"/>
</dbReference>
<sequence length="69" mass="7773">MTSEKREHRVFVMSIMVGGLISLAIEHITGFDYNIFSDGLNVKAIANFGLWIGVYALVHAVFKRLFLKS</sequence>